<dbReference type="GO" id="GO:0000324">
    <property type="term" value="C:fungal-type vacuole"/>
    <property type="evidence" value="ECO:0007669"/>
    <property type="project" value="TreeGrafter"/>
</dbReference>
<feature type="region of interest" description="Disordered" evidence="5">
    <location>
        <begin position="349"/>
        <end position="369"/>
    </location>
</feature>
<organism evidence="7 8">
    <name type="scientific">Fibroporia radiculosa</name>
    <dbReference type="NCBI Taxonomy" id="599839"/>
    <lineage>
        <taxon>Eukaryota</taxon>
        <taxon>Fungi</taxon>
        <taxon>Dikarya</taxon>
        <taxon>Basidiomycota</taxon>
        <taxon>Agaricomycotina</taxon>
        <taxon>Agaricomycetes</taxon>
        <taxon>Polyporales</taxon>
        <taxon>Fibroporiaceae</taxon>
        <taxon>Fibroporia</taxon>
    </lineage>
</organism>
<keyword evidence="8" id="KW-1185">Reference proteome</keyword>
<sequence length="369" mass="39965">MAGEKVHAGHWPRELVFNSTSSFSACTVLSTKTKTSEARAGNAVRAKVKSHESSSPYGYVPTEWICVLFVALFSLSTAMHTAQAARTRLWWLLPTACCAGVLEIVGWSVSCAVRRPVRAVLTARFLGLSPSSPLPGGLRRIVATIIAPTPLIAVNFVVLAELIRRLGPCYSRLSQRRYTLIFCGCDVVSLVVQAVGGGLASAAVNEDESPNQGGYIMLGGIAFQMFSITVYMLLAMEFVSRFLHDRPVRIAAEGPRTGLDTKARLMFAGLALSSLCIYVRSVYRTIELADGWTGYIIETQRYFDWLDGGMVALAMFAINVFHPGRLLGPRSTWGAAVACTADTVQYSASGKGKTMQDGEEEDEDEGGLM</sequence>
<dbReference type="AlphaFoldDB" id="J4H5I4"/>
<comment type="subcellular location">
    <subcellularLocation>
        <location evidence="1">Membrane</location>
        <topology evidence="1">Multi-pass membrane protein</topology>
    </subcellularLocation>
</comment>
<evidence type="ECO:0000313" key="7">
    <source>
        <dbReference type="EMBL" id="CCM06794.1"/>
    </source>
</evidence>
<feature type="compositionally biased region" description="Acidic residues" evidence="5">
    <location>
        <begin position="357"/>
        <end position="369"/>
    </location>
</feature>
<dbReference type="PANTHER" id="PTHR31465">
    <property type="entry name" value="PROTEIN RTA1-RELATED"/>
    <property type="match status" value="1"/>
</dbReference>
<feature type="transmembrane region" description="Helical" evidence="6">
    <location>
        <begin position="89"/>
        <end position="109"/>
    </location>
</feature>
<evidence type="ECO:0000256" key="3">
    <source>
        <dbReference type="ARBA" id="ARBA00022989"/>
    </source>
</evidence>
<dbReference type="STRING" id="599839.J4H5I4"/>
<dbReference type="RefSeq" id="XP_012176815.1">
    <property type="nucleotide sequence ID" value="XM_012321425.1"/>
</dbReference>
<dbReference type="InParanoid" id="J4H5I4"/>
<gene>
    <name evidence="7" type="ORF">FIBRA_09094</name>
</gene>
<dbReference type="GO" id="GO:0005886">
    <property type="term" value="C:plasma membrane"/>
    <property type="evidence" value="ECO:0007669"/>
    <property type="project" value="TreeGrafter"/>
</dbReference>
<dbReference type="Proteomes" id="UP000006352">
    <property type="component" value="Unassembled WGS sequence"/>
</dbReference>
<evidence type="ECO:0008006" key="9">
    <source>
        <dbReference type="Google" id="ProtNLM"/>
    </source>
</evidence>
<dbReference type="InterPro" id="IPR007568">
    <property type="entry name" value="RTA1"/>
</dbReference>
<keyword evidence="3 6" id="KW-1133">Transmembrane helix</keyword>
<accession>J4H5I4</accession>
<feature type="transmembrane region" description="Helical" evidence="6">
    <location>
        <begin position="215"/>
        <end position="239"/>
    </location>
</feature>
<dbReference type="OrthoDB" id="3358017at2759"/>
<evidence type="ECO:0000256" key="4">
    <source>
        <dbReference type="ARBA" id="ARBA00023136"/>
    </source>
</evidence>
<evidence type="ECO:0000256" key="6">
    <source>
        <dbReference type="SAM" id="Phobius"/>
    </source>
</evidence>
<protein>
    <recommendedName>
        <fullName evidence="9">RTA1 like protein</fullName>
    </recommendedName>
</protein>
<dbReference type="HOGENOM" id="CLU_033465_6_0_1"/>
<dbReference type="EMBL" id="HE797503">
    <property type="protein sequence ID" value="CCM06794.1"/>
    <property type="molecule type" value="Genomic_DNA"/>
</dbReference>
<keyword evidence="4 6" id="KW-0472">Membrane</keyword>
<evidence type="ECO:0000313" key="8">
    <source>
        <dbReference type="Proteomes" id="UP000006352"/>
    </source>
</evidence>
<proteinExistence type="predicted"/>
<dbReference type="PROSITE" id="PS51257">
    <property type="entry name" value="PROKAR_LIPOPROTEIN"/>
    <property type="match status" value="1"/>
</dbReference>
<dbReference type="FunCoup" id="J4H5I4">
    <property type="interactions" value="23"/>
</dbReference>
<feature type="transmembrane region" description="Helical" evidence="6">
    <location>
        <begin position="180"/>
        <end position="203"/>
    </location>
</feature>
<feature type="transmembrane region" description="Helical" evidence="6">
    <location>
        <begin position="57"/>
        <end position="77"/>
    </location>
</feature>
<evidence type="ECO:0000256" key="5">
    <source>
        <dbReference type="SAM" id="MobiDB-lite"/>
    </source>
</evidence>
<dbReference type="PANTHER" id="PTHR31465:SF9">
    <property type="entry name" value="SPHINGOID LONG-CHAIN BASE TRANSPORTER RSB1"/>
    <property type="match status" value="1"/>
</dbReference>
<feature type="transmembrane region" description="Helical" evidence="6">
    <location>
        <begin position="141"/>
        <end position="160"/>
    </location>
</feature>
<keyword evidence="2 6" id="KW-0812">Transmembrane</keyword>
<dbReference type="Pfam" id="PF04479">
    <property type="entry name" value="RTA1"/>
    <property type="match status" value="1"/>
</dbReference>
<reference evidence="7 8" key="1">
    <citation type="journal article" date="2012" name="Appl. Environ. Microbiol.">
        <title>Short-read sequencing for genomic analysis of the brown rot fungus Fibroporia radiculosa.</title>
        <authorList>
            <person name="Tang J.D."/>
            <person name="Perkins A.D."/>
            <person name="Sonstegard T.S."/>
            <person name="Schroeder S.G."/>
            <person name="Burgess S.C."/>
            <person name="Diehl S.V."/>
        </authorList>
    </citation>
    <scope>NUCLEOTIDE SEQUENCE [LARGE SCALE GENOMIC DNA]</scope>
    <source>
        <strain evidence="7 8">TFFH 294</strain>
    </source>
</reference>
<evidence type="ECO:0000256" key="2">
    <source>
        <dbReference type="ARBA" id="ARBA00022692"/>
    </source>
</evidence>
<name>J4H5I4_9APHY</name>
<evidence type="ECO:0000256" key="1">
    <source>
        <dbReference type="ARBA" id="ARBA00004141"/>
    </source>
</evidence>
<dbReference type="GeneID" id="24101694"/>